<dbReference type="Gene3D" id="3.20.20.10">
    <property type="entry name" value="Alanine racemase"/>
    <property type="match status" value="1"/>
</dbReference>
<keyword evidence="10" id="KW-1185">Reference proteome</keyword>
<dbReference type="GO" id="GO:0005829">
    <property type="term" value="C:cytosol"/>
    <property type="evidence" value="ECO:0007669"/>
    <property type="project" value="TreeGrafter"/>
</dbReference>
<dbReference type="RefSeq" id="WP_092593860.1">
    <property type="nucleotide sequence ID" value="NZ_FMXN01000014.1"/>
</dbReference>
<evidence type="ECO:0000256" key="1">
    <source>
        <dbReference type="ARBA" id="ARBA00000316"/>
    </source>
</evidence>
<dbReference type="InterPro" id="IPR000821">
    <property type="entry name" value="Ala_racemase"/>
</dbReference>
<evidence type="ECO:0000256" key="5">
    <source>
        <dbReference type="HAMAP-Rule" id="MF_01201"/>
    </source>
</evidence>
<comment type="pathway">
    <text evidence="5">Amino-acid biosynthesis; D-alanine biosynthesis; D-alanine from L-alanine: step 1/1.</text>
</comment>
<protein>
    <recommendedName>
        <fullName evidence="5">Alanine racemase</fullName>
        <ecNumber evidence="5">5.1.1.1</ecNumber>
    </recommendedName>
</protein>
<dbReference type="InterPro" id="IPR011079">
    <property type="entry name" value="Ala_racemase_C"/>
</dbReference>
<dbReference type="InterPro" id="IPR020622">
    <property type="entry name" value="Ala_racemase_pyridoxalP-BS"/>
</dbReference>
<feature type="domain" description="Alanine racemase C-terminal" evidence="8">
    <location>
        <begin position="245"/>
        <end position="369"/>
    </location>
</feature>
<evidence type="ECO:0000256" key="4">
    <source>
        <dbReference type="ARBA" id="ARBA00023235"/>
    </source>
</evidence>
<dbReference type="InterPro" id="IPR001608">
    <property type="entry name" value="Ala_racemase_N"/>
</dbReference>
<dbReference type="FunFam" id="3.20.20.10:FF:000002">
    <property type="entry name" value="Alanine racemase"/>
    <property type="match status" value="1"/>
</dbReference>
<comment type="cofactor">
    <cofactor evidence="2 5 6">
        <name>pyridoxal 5'-phosphate</name>
        <dbReference type="ChEBI" id="CHEBI:597326"/>
    </cofactor>
</comment>
<dbReference type="STRING" id="1159017.SAMN02927930_01947"/>
<dbReference type="Proteomes" id="UP000199626">
    <property type="component" value="Unassembled WGS sequence"/>
</dbReference>
<dbReference type="SUPFAM" id="SSF50621">
    <property type="entry name" value="Alanine racemase C-terminal domain-like"/>
    <property type="match status" value="1"/>
</dbReference>
<evidence type="ECO:0000256" key="3">
    <source>
        <dbReference type="ARBA" id="ARBA00022898"/>
    </source>
</evidence>
<dbReference type="PROSITE" id="PS00395">
    <property type="entry name" value="ALANINE_RACEMASE"/>
    <property type="match status" value="1"/>
</dbReference>
<dbReference type="InterPro" id="IPR009006">
    <property type="entry name" value="Ala_racemase/Decarboxylase_C"/>
</dbReference>
<dbReference type="Pfam" id="PF00842">
    <property type="entry name" value="Ala_racemase_C"/>
    <property type="match status" value="1"/>
</dbReference>
<dbReference type="SUPFAM" id="SSF51419">
    <property type="entry name" value="PLP-binding barrel"/>
    <property type="match status" value="1"/>
</dbReference>
<dbReference type="OrthoDB" id="9813814at2"/>
<feature type="active site" description="Proton acceptor; specific for D-alanine" evidence="5">
    <location>
        <position position="40"/>
    </location>
</feature>
<dbReference type="PANTHER" id="PTHR30511">
    <property type="entry name" value="ALANINE RACEMASE"/>
    <property type="match status" value="1"/>
</dbReference>
<feature type="binding site" evidence="5 7">
    <location>
        <position position="136"/>
    </location>
    <ligand>
        <name>substrate</name>
    </ligand>
</feature>
<dbReference type="Pfam" id="PF01168">
    <property type="entry name" value="Ala_racemase_N"/>
    <property type="match status" value="1"/>
</dbReference>
<feature type="active site" description="Proton acceptor; specific for L-alanine" evidence="5">
    <location>
        <position position="266"/>
    </location>
</feature>
<dbReference type="GO" id="GO:0030170">
    <property type="term" value="F:pyridoxal phosphate binding"/>
    <property type="evidence" value="ECO:0007669"/>
    <property type="project" value="UniProtKB-UniRule"/>
</dbReference>
<dbReference type="HAMAP" id="MF_01201">
    <property type="entry name" value="Ala_racemase"/>
    <property type="match status" value="1"/>
</dbReference>
<evidence type="ECO:0000313" key="9">
    <source>
        <dbReference type="EMBL" id="SDB50008.1"/>
    </source>
</evidence>
<dbReference type="UniPathway" id="UPA00042">
    <property type="reaction ID" value="UER00497"/>
</dbReference>
<dbReference type="SMART" id="SM01005">
    <property type="entry name" value="Ala_racemase_C"/>
    <property type="match status" value="1"/>
</dbReference>
<sequence>MANGVHFRPTRAEISSQALRHNARIARQLAGDAKILGVIKADGYGHGMCAVAEAISSYVDAFAVAFIDEAITIRNAGFQHPIVILEGCFSSAELPICAHHNFQPVIHHQQQLDDILMLRSVRPLGVWVKVDTGMHRLGWHVDETQAVYETLKNCPNVASITMMSHFANAEKAVHPLNTLQQERFLKACAVTETTLHTSLETSAALLSSALDMPHHASHWIRTGILIYGDNPVELPTELEQPLQPAMRLIAPVIALHQVPAGDTVGYGGTWTANRDSRIATIAIGYADGYPRHAKNGTPVWINGHEVPLVGTVSMDMITVDITDFPTIGLGDEAELWGPHLSVTRVAKHAGTISYDLLTNVTARVPRIHC</sequence>
<comment type="catalytic activity">
    <reaction evidence="1 5">
        <text>L-alanine = D-alanine</text>
        <dbReference type="Rhea" id="RHEA:20249"/>
        <dbReference type="ChEBI" id="CHEBI:57416"/>
        <dbReference type="ChEBI" id="CHEBI:57972"/>
        <dbReference type="EC" id="5.1.1.1"/>
    </reaction>
</comment>
<comment type="similarity">
    <text evidence="5">Belongs to the alanine racemase family.</text>
</comment>
<evidence type="ECO:0000256" key="2">
    <source>
        <dbReference type="ARBA" id="ARBA00001933"/>
    </source>
</evidence>
<dbReference type="Gene3D" id="2.40.37.10">
    <property type="entry name" value="Lyase, Ornithine Decarboxylase, Chain A, domain 1"/>
    <property type="match status" value="1"/>
</dbReference>
<dbReference type="GO" id="GO:0030632">
    <property type="term" value="P:D-alanine biosynthetic process"/>
    <property type="evidence" value="ECO:0007669"/>
    <property type="project" value="UniProtKB-UniRule"/>
</dbReference>
<dbReference type="GO" id="GO:0008784">
    <property type="term" value="F:alanine racemase activity"/>
    <property type="evidence" value="ECO:0007669"/>
    <property type="project" value="UniProtKB-UniRule"/>
</dbReference>
<evidence type="ECO:0000256" key="6">
    <source>
        <dbReference type="PIRSR" id="PIRSR600821-50"/>
    </source>
</evidence>
<name>A0A1G6DY03_9GAMM</name>
<feature type="modified residue" description="N6-(pyridoxal phosphate)lysine" evidence="5 6">
    <location>
        <position position="40"/>
    </location>
</feature>
<evidence type="ECO:0000259" key="8">
    <source>
        <dbReference type="SMART" id="SM01005"/>
    </source>
</evidence>
<accession>A0A1G6DY03</accession>
<reference evidence="10" key="1">
    <citation type="submission" date="2016-10" db="EMBL/GenBank/DDBJ databases">
        <authorList>
            <person name="Varghese N."/>
            <person name="Submissions S."/>
        </authorList>
    </citation>
    <scope>NUCLEOTIDE SEQUENCE [LARGE SCALE GENOMIC DNA]</scope>
    <source>
        <strain evidence="10">CGMCC 1.10824</strain>
    </source>
</reference>
<keyword evidence="4 5" id="KW-0413">Isomerase</keyword>
<dbReference type="NCBIfam" id="TIGR00492">
    <property type="entry name" value="alr"/>
    <property type="match status" value="1"/>
</dbReference>
<proteinExistence type="inferred from homology"/>
<dbReference type="EC" id="5.1.1.1" evidence="5"/>
<dbReference type="CDD" id="cd06827">
    <property type="entry name" value="PLPDE_III_AR_proteobact"/>
    <property type="match status" value="1"/>
</dbReference>
<dbReference type="EMBL" id="FMXN01000014">
    <property type="protein sequence ID" value="SDB50008.1"/>
    <property type="molecule type" value="Genomic_DNA"/>
</dbReference>
<dbReference type="AlphaFoldDB" id="A0A1G6DY03"/>
<dbReference type="InterPro" id="IPR029066">
    <property type="entry name" value="PLP-binding_barrel"/>
</dbReference>
<gene>
    <name evidence="9" type="ORF">SAMN02927930_01947</name>
</gene>
<dbReference type="PRINTS" id="PR00992">
    <property type="entry name" value="ALARACEMASE"/>
</dbReference>
<evidence type="ECO:0000256" key="7">
    <source>
        <dbReference type="PIRSR" id="PIRSR600821-52"/>
    </source>
</evidence>
<comment type="function">
    <text evidence="5">Catalyzes the interconversion of L-alanine and D-alanine. May also act on other amino acids.</text>
</comment>
<keyword evidence="3 5" id="KW-0663">Pyridoxal phosphate</keyword>
<evidence type="ECO:0000313" key="10">
    <source>
        <dbReference type="Proteomes" id="UP000199626"/>
    </source>
</evidence>
<dbReference type="PANTHER" id="PTHR30511:SF0">
    <property type="entry name" value="ALANINE RACEMASE, CATABOLIC-RELATED"/>
    <property type="match status" value="1"/>
</dbReference>
<feature type="binding site" evidence="5 7">
    <location>
        <position position="314"/>
    </location>
    <ligand>
        <name>substrate</name>
    </ligand>
</feature>
<organism evidence="9 10">
    <name type="scientific">Pseudidiomarina indica</name>
    <dbReference type="NCBI Taxonomy" id="1159017"/>
    <lineage>
        <taxon>Bacteria</taxon>
        <taxon>Pseudomonadati</taxon>
        <taxon>Pseudomonadota</taxon>
        <taxon>Gammaproteobacteria</taxon>
        <taxon>Alteromonadales</taxon>
        <taxon>Idiomarinaceae</taxon>
        <taxon>Pseudidiomarina</taxon>
    </lineage>
</organism>